<comment type="caution">
    <text evidence="2">The sequence shown here is derived from an EMBL/GenBank/DDBJ whole genome shotgun (WGS) entry which is preliminary data.</text>
</comment>
<dbReference type="InParanoid" id="A0A1E1K3V3"/>
<reference evidence="3" key="1">
    <citation type="submission" date="2016-03" db="EMBL/GenBank/DDBJ databases">
        <authorList>
            <person name="Ploux O."/>
        </authorList>
    </citation>
    <scope>NUCLEOTIDE SEQUENCE [LARGE SCALE GENOMIC DNA]</scope>
    <source>
        <strain evidence="3">UK7</strain>
    </source>
</reference>
<evidence type="ECO:0000313" key="3">
    <source>
        <dbReference type="Proteomes" id="UP000178129"/>
    </source>
</evidence>
<evidence type="ECO:0008006" key="4">
    <source>
        <dbReference type="Google" id="ProtNLM"/>
    </source>
</evidence>
<feature type="region of interest" description="Disordered" evidence="1">
    <location>
        <begin position="69"/>
        <end position="96"/>
    </location>
</feature>
<gene>
    <name evidence="2" type="ORF">RCO7_01494</name>
</gene>
<dbReference type="AlphaFoldDB" id="A0A1E1K3V3"/>
<proteinExistence type="predicted"/>
<protein>
    <recommendedName>
        <fullName evidence="4">F-box domain-containing protein</fullName>
    </recommendedName>
</protein>
<evidence type="ECO:0000313" key="2">
    <source>
        <dbReference type="EMBL" id="CZS91214.1"/>
    </source>
</evidence>
<dbReference type="Proteomes" id="UP000178129">
    <property type="component" value="Unassembled WGS sequence"/>
</dbReference>
<accession>A0A1E1K3V3</accession>
<sequence length="177" mass="19864">MDADYVAHLAVACPLLEILTLNLDLKIPDDVEIFVKKITRFPKLRKLNLALYKKNIGTSDVLEENHEADLQAESDASTSDNNVGVSDPTEAETAKNLEDPMYDSAEAIMRNLQLGKVGVPIEVITLEVTIDCEHNRCKLVVCVDDTYEYQYPRRISRGSGRFLSMSVFRSCAKRNLV</sequence>
<dbReference type="EMBL" id="FJUW01000004">
    <property type="protein sequence ID" value="CZS91214.1"/>
    <property type="molecule type" value="Genomic_DNA"/>
</dbReference>
<feature type="compositionally biased region" description="Polar residues" evidence="1">
    <location>
        <begin position="74"/>
        <end position="84"/>
    </location>
</feature>
<organism evidence="2 3">
    <name type="scientific">Rhynchosporium graminicola</name>
    <dbReference type="NCBI Taxonomy" id="2792576"/>
    <lineage>
        <taxon>Eukaryota</taxon>
        <taxon>Fungi</taxon>
        <taxon>Dikarya</taxon>
        <taxon>Ascomycota</taxon>
        <taxon>Pezizomycotina</taxon>
        <taxon>Leotiomycetes</taxon>
        <taxon>Helotiales</taxon>
        <taxon>Ploettnerulaceae</taxon>
        <taxon>Rhynchosporium</taxon>
    </lineage>
</organism>
<keyword evidence="3" id="KW-1185">Reference proteome</keyword>
<name>A0A1E1K3V3_9HELO</name>
<evidence type="ECO:0000256" key="1">
    <source>
        <dbReference type="SAM" id="MobiDB-lite"/>
    </source>
</evidence>